<organism evidence="5 6">
    <name type="scientific">Trichoderma harzianum</name>
    <name type="common">Hypocrea lixii</name>
    <dbReference type="NCBI Taxonomy" id="5544"/>
    <lineage>
        <taxon>Eukaryota</taxon>
        <taxon>Fungi</taxon>
        <taxon>Dikarya</taxon>
        <taxon>Ascomycota</taxon>
        <taxon>Pezizomycotina</taxon>
        <taxon>Sordariomycetes</taxon>
        <taxon>Hypocreomycetidae</taxon>
        <taxon>Hypocreales</taxon>
        <taxon>Hypocreaceae</taxon>
        <taxon>Trichoderma</taxon>
    </lineage>
</organism>
<proteinExistence type="inferred from homology"/>
<feature type="transmembrane region" description="Helical" evidence="3">
    <location>
        <begin position="56"/>
        <end position="76"/>
    </location>
</feature>
<reference evidence="5 6" key="1">
    <citation type="submission" date="2017-02" db="EMBL/GenBank/DDBJ databases">
        <title>Genomes of Trichoderma spp. with biocontrol activity.</title>
        <authorList>
            <person name="Gardiner D."/>
            <person name="Kazan K."/>
            <person name="Vos C."/>
            <person name="Harvey P."/>
        </authorList>
    </citation>
    <scope>NUCLEOTIDE SEQUENCE [LARGE SCALE GENOMIC DNA]</scope>
    <source>
        <strain evidence="5 6">Tr1</strain>
    </source>
</reference>
<dbReference type="PROSITE" id="PS50850">
    <property type="entry name" value="MFS"/>
    <property type="match status" value="1"/>
</dbReference>
<gene>
    <name evidence="5" type="ORF">THARTR1_10405</name>
</gene>
<protein>
    <recommendedName>
        <fullName evidence="4">Major facilitator superfamily (MFS) profile domain-containing protein</fullName>
    </recommendedName>
</protein>
<comment type="similarity">
    <text evidence="2">Belongs to the major facilitator superfamily. Monocarboxylate porter (TC 2.A.1.13) family.</text>
</comment>
<feature type="transmembrane region" description="Helical" evidence="3">
    <location>
        <begin position="130"/>
        <end position="155"/>
    </location>
</feature>
<evidence type="ECO:0000259" key="4">
    <source>
        <dbReference type="PROSITE" id="PS50850"/>
    </source>
</evidence>
<dbReference type="GO" id="GO:0016020">
    <property type="term" value="C:membrane"/>
    <property type="evidence" value="ECO:0007669"/>
    <property type="project" value="UniProtKB-SubCell"/>
</dbReference>
<dbReference type="SUPFAM" id="SSF103473">
    <property type="entry name" value="MFS general substrate transporter"/>
    <property type="match status" value="1"/>
</dbReference>
<dbReference type="OrthoDB" id="6509908at2759"/>
<evidence type="ECO:0000256" key="3">
    <source>
        <dbReference type="SAM" id="Phobius"/>
    </source>
</evidence>
<dbReference type="PANTHER" id="PTHR11360:SF234">
    <property type="entry name" value="MFS-TYPE TRANSPORTER DBAD-RELATED"/>
    <property type="match status" value="1"/>
</dbReference>
<name>A0A2K0TR50_TRIHA</name>
<dbReference type="InterPro" id="IPR020846">
    <property type="entry name" value="MFS_dom"/>
</dbReference>
<dbReference type="EMBL" id="MTYI01000252">
    <property type="protein sequence ID" value="PNP47986.1"/>
    <property type="molecule type" value="Genomic_DNA"/>
</dbReference>
<feature type="transmembrane region" description="Helical" evidence="3">
    <location>
        <begin position="222"/>
        <end position="246"/>
    </location>
</feature>
<comment type="subcellular location">
    <subcellularLocation>
        <location evidence="1">Membrane</location>
        <topology evidence="1">Multi-pass membrane protein</topology>
    </subcellularLocation>
</comment>
<dbReference type="Proteomes" id="UP000236290">
    <property type="component" value="Unassembled WGS sequence"/>
</dbReference>
<dbReference type="GO" id="GO:0022857">
    <property type="term" value="F:transmembrane transporter activity"/>
    <property type="evidence" value="ECO:0007669"/>
    <property type="project" value="InterPro"/>
</dbReference>
<feature type="domain" description="Major facilitator superfamily (MFS) profile" evidence="4">
    <location>
        <begin position="1"/>
        <end position="287"/>
    </location>
</feature>
<sequence>MIGGLLLICFGMFMTSLCSTYWQVLLAQGVCVGIGMGLIFLPATAIQSQYFAKRRAFAMGVVGTESPVGGIIFPIIFSHLLPKIGFGWTTRVIAFTILGLSIIPAVFMRPRLSASGNIRSLVDASAFRDMAFVTFIIGALLTFLVLYTAFFYIQVFDELNNLSPIEFTPYTVTLLNVGSVIGRLLPMYLSDKYGVLNVTIISTFASAILAFGWMGIKNLGGIVVFTLLYGITSGATVVGTPVVVMVGSPDMSRMGTRLGMAFIFFGIAILVGIPIVGAIFGDFTRTR</sequence>
<dbReference type="InterPro" id="IPR050327">
    <property type="entry name" value="Proton-linked_MCT"/>
</dbReference>
<keyword evidence="3" id="KW-0812">Transmembrane</keyword>
<accession>A0A2K0TR50</accession>
<dbReference type="InterPro" id="IPR036259">
    <property type="entry name" value="MFS_trans_sf"/>
</dbReference>
<feature type="transmembrane region" description="Helical" evidence="3">
    <location>
        <begin position="193"/>
        <end position="216"/>
    </location>
</feature>
<evidence type="ECO:0000313" key="5">
    <source>
        <dbReference type="EMBL" id="PNP47986.1"/>
    </source>
</evidence>
<dbReference type="Pfam" id="PF07690">
    <property type="entry name" value="MFS_1"/>
    <property type="match status" value="1"/>
</dbReference>
<dbReference type="InterPro" id="IPR011701">
    <property type="entry name" value="MFS"/>
</dbReference>
<comment type="caution">
    <text evidence="5">The sequence shown here is derived from an EMBL/GenBank/DDBJ whole genome shotgun (WGS) entry which is preliminary data.</text>
</comment>
<dbReference type="Gene3D" id="1.20.1250.20">
    <property type="entry name" value="MFS general substrate transporter like domains"/>
    <property type="match status" value="1"/>
</dbReference>
<feature type="transmembrane region" description="Helical" evidence="3">
    <location>
        <begin position="258"/>
        <end position="280"/>
    </location>
</feature>
<dbReference type="AlphaFoldDB" id="A0A2K0TR50"/>
<dbReference type="PANTHER" id="PTHR11360">
    <property type="entry name" value="MONOCARBOXYLATE TRANSPORTER"/>
    <property type="match status" value="1"/>
</dbReference>
<feature type="transmembrane region" description="Helical" evidence="3">
    <location>
        <begin position="25"/>
        <end position="44"/>
    </location>
</feature>
<evidence type="ECO:0000256" key="1">
    <source>
        <dbReference type="ARBA" id="ARBA00004141"/>
    </source>
</evidence>
<keyword evidence="3" id="KW-0472">Membrane</keyword>
<evidence type="ECO:0000256" key="2">
    <source>
        <dbReference type="ARBA" id="ARBA00006727"/>
    </source>
</evidence>
<keyword evidence="3" id="KW-1133">Transmembrane helix</keyword>
<evidence type="ECO:0000313" key="6">
    <source>
        <dbReference type="Proteomes" id="UP000236290"/>
    </source>
</evidence>
<feature type="transmembrane region" description="Helical" evidence="3">
    <location>
        <begin position="88"/>
        <end position="109"/>
    </location>
</feature>